<dbReference type="NCBIfam" id="TIGR00689">
    <property type="entry name" value="rpiB_lacA_lacB"/>
    <property type="match status" value="1"/>
</dbReference>
<dbReference type="SUPFAM" id="SSF89623">
    <property type="entry name" value="Ribose/Galactose isomerase RpiB/AlsB"/>
    <property type="match status" value="1"/>
</dbReference>
<comment type="caution">
    <text evidence="1">The sequence shown here is derived from an EMBL/GenBank/DDBJ whole genome shotgun (WGS) entry which is preliminary data.</text>
</comment>
<proteinExistence type="predicted"/>
<dbReference type="AlphaFoldDB" id="A0A644TG62"/>
<keyword evidence="1" id="KW-0413">Isomerase</keyword>
<sequence length="145" mass="16280">MSMNILIANDHGAVDLKKRIELWLSQKGHTARNLGVDSEERVDYPDIARMAVQEFKQGGFDFGILLCGTGIGISIAANRQPGIRCALVHDSFTALMAKEHNNANFIALGGRVQYRERPEDLLEVFMNARFQGGRHEERVEKIDKL</sequence>
<dbReference type="Pfam" id="PF02502">
    <property type="entry name" value="LacAB_rpiB"/>
    <property type="match status" value="1"/>
</dbReference>
<dbReference type="NCBIfam" id="NF004051">
    <property type="entry name" value="PRK05571.1"/>
    <property type="match status" value="1"/>
</dbReference>
<dbReference type="EMBL" id="VSSQ01000030">
    <property type="protein sequence ID" value="MPL65965.1"/>
    <property type="molecule type" value="Genomic_DNA"/>
</dbReference>
<reference evidence="1" key="1">
    <citation type="submission" date="2019-08" db="EMBL/GenBank/DDBJ databases">
        <authorList>
            <person name="Kucharzyk K."/>
            <person name="Murdoch R.W."/>
            <person name="Higgins S."/>
            <person name="Loffler F."/>
        </authorList>
    </citation>
    <scope>NUCLEOTIDE SEQUENCE</scope>
</reference>
<dbReference type="Gene3D" id="3.40.1400.10">
    <property type="entry name" value="Sugar-phosphate isomerase, RpiB/LacA/LacB"/>
    <property type="match status" value="1"/>
</dbReference>
<dbReference type="PANTHER" id="PTHR30345:SF0">
    <property type="entry name" value="DNA DAMAGE-REPAIR_TOLERATION PROTEIN DRT102"/>
    <property type="match status" value="1"/>
</dbReference>
<evidence type="ECO:0000313" key="1">
    <source>
        <dbReference type="EMBL" id="MPL65965.1"/>
    </source>
</evidence>
<dbReference type="PANTHER" id="PTHR30345">
    <property type="entry name" value="RIBOSE-5-PHOSPHATE ISOMERASE B"/>
    <property type="match status" value="1"/>
</dbReference>
<name>A0A644TG62_9ZZZZ</name>
<accession>A0A644TG62</accession>
<gene>
    <name evidence="1" type="primary">ywlF_3</name>
    <name evidence="1" type="ORF">SDC9_11630</name>
</gene>
<dbReference type="GO" id="GO:0005975">
    <property type="term" value="P:carbohydrate metabolic process"/>
    <property type="evidence" value="ECO:0007669"/>
    <property type="project" value="InterPro"/>
</dbReference>
<organism evidence="1">
    <name type="scientific">bioreactor metagenome</name>
    <dbReference type="NCBI Taxonomy" id="1076179"/>
    <lineage>
        <taxon>unclassified sequences</taxon>
        <taxon>metagenomes</taxon>
        <taxon>ecological metagenomes</taxon>
    </lineage>
</organism>
<dbReference type="PIRSF" id="PIRSF005384">
    <property type="entry name" value="RpiB_LacA_B"/>
    <property type="match status" value="1"/>
</dbReference>
<dbReference type="InterPro" id="IPR003500">
    <property type="entry name" value="RpiB_LacA_LacB"/>
</dbReference>
<dbReference type="EC" id="5.3.1.-" evidence="1"/>
<dbReference type="InterPro" id="IPR036569">
    <property type="entry name" value="RpiB_LacA_LacB_sf"/>
</dbReference>
<protein>
    <submittedName>
        <fullName evidence="1">Putative sugar phosphate isomerase YwlF</fullName>
        <ecNumber evidence="1">5.3.1.-</ecNumber>
    </submittedName>
</protein>
<dbReference type="GO" id="GO:0016853">
    <property type="term" value="F:isomerase activity"/>
    <property type="evidence" value="ECO:0007669"/>
    <property type="project" value="UniProtKB-KW"/>
</dbReference>